<sequence>MSIPGETMGGIRPDSDPRRPVVAPVVATGGVVDDSAVSWAAIIAGAAAAAALSLALVLLGTGLGLSSVSPWAFEGVSAETFGWATIAWISFTAIAASGLGGYLTGRLRRRWTGVASDETYFRDTAHGFLSWAIATLLTAALLTGSIAAMLGTGARAGASLAGAAAGTVGMTAGGATAALAGDEGEAHDGVVEYYIDQLFRRDADASPGFDRRMPATQAADESADMADPSATMSPRREARPQFPMHMGSRPEAARIIANSLRTRTLDDADTHYLGQLVAERTGLGQTEAEARVTQMHAALTTRLEALESEAREAADAARKASAYAALWLFITLLLGAFTASLLATVGGRHRDL</sequence>
<dbReference type="Proteomes" id="UP000294599">
    <property type="component" value="Unassembled WGS sequence"/>
</dbReference>
<evidence type="ECO:0000256" key="1">
    <source>
        <dbReference type="SAM" id="Coils"/>
    </source>
</evidence>
<keyword evidence="3" id="KW-0472">Membrane</keyword>
<evidence type="ECO:0000256" key="2">
    <source>
        <dbReference type="SAM" id="MobiDB-lite"/>
    </source>
</evidence>
<feature type="transmembrane region" description="Helical" evidence="3">
    <location>
        <begin position="80"/>
        <end position="103"/>
    </location>
</feature>
<accession>A0A4R3LFM5</accession>
<evidence type="ECO:0008006" key="6">
    <source>
        <dbReference type="Google" id="ProtNLM"/>
    </source>
</evidence>
<gene>
    <name evidence="4" type="ORF">EDC25_10736</name>
</gene>
<feature type="transmembrane region" description="Helical" evidence="3">
    <location>
        <begin position="320"/>
        <end position="343"/>
    </location>
</feature>
<evidence type="ECO:0000256" key="3">
    <source>
        <dbReference type="SAM" id="Phobius"/>
    </source>
</evidence>
<proteinExistence type="predicted"/>
<organism evidence="4 5">
    <name type="scientific">Pseudofulvimonas gallinarii</name>
    <dbReference type="NCBI Taxonomy" id="634155"/>
    <lineage>
        <taxon>Bacteria</taxon>
        <taxon>Pseudomonadati</taxon>
        <taxon>Pseudomonadota</taxon>
        <taxon>Gammaproteobacteria</taxon>
        <taxon>Lysobacterales</taxon>
        <taxon>Rhodanobacteraceae</taxon>
        <taxon>Pseudofulvimonas</taxon>
    </lineage>
</organism>
<keyword evidence="3" id="KW-0812">Transmembrane</keyword>
<evidence type="ECO:0000313" key="5">
    <source>
        <dbReference type="Proteomes" id="UP000294599"/>
    </source>
</evidence>
<keyword evidence="1" id="KW-0175">Coiled coil</keyword>
<feature type="transmembrane region" description="Helical" evidence="3">
    <location>
        <begin position="36"/>
        <end position="59"/>
    </location>
</feature>
<protein>
    <recommendedName>
        <fullName evidence="6">Transmembrane protein</fullName>
    </recommendedName>
</protein>
<comment type="caution">
    <text evidence="4">The sequence shown here is derived from an EMBL/GenBank/DDBJ whole genome shotgun (WGS) entry which is preliminary data.</text>
</comment>
<dbReference type="EMBL" id="SMAF01000007">
    <property type="protein sequence ID" value="TCS98839.1"/>
    <property type="molecule type" value="Genomic_DNA"/>
</dbReference>
<reference evidence="4 5" key="1">
    <citation type="submission" date="2019-03" db="EMBL/GenBank/DDBJ databases">
        <title>Genomic Encyclopedia of Type Strains, Phase IV (KMG-IV): sequencing the most valuable type-strain genomes for metagenomic binning, comparative biology and taxonomic classification.</title>
        <authorList>
            <person name="Goeker M."/>
        </authorList>
    </citation>
    <scope>NUCLEOTIDE SEQUENCE [LARGE SCALE GENOMIC DNA]</scope>
    <source>
        <strain evidence="4 5">DSM 21944</strain>
    </source>
</reference>
<dbReference type="AlphaFoldDB" id="A0A4R3LFM5"/>
<feature type="coiled-coil region" evidence="1">
    <location>
        <begin position="296"/>
        <end position="323"/>
    </location>
</feature>
<feature type="region of interest" description="Disordered" evidence="2">
    <location>
        <begin position="206"/>
        <end position="245"/>
    </location>
</feature>
<name>A0A4R3LFM5_9GAMM</name>
<dbReference type="RefSeq" id="WP_205985005.1">
    <property type="nucleotide sequence ID" value="NZ_JBHLWF010000032.1"/>
</dbReference>
<evidence type="ECO:0000313" key="4">
    <source>
        <dbReference type="EMBL" id="TCS98839.1"/>
    </source>
</evidence>
<keyword evidence="3" id="KW-1133">Transmembrane helix</keyword>
<keyword evidence="5" id="KW-1185">Reference proteome</keyword>
<feature type="transmembrane region" description="Helical" evidence="3">
    <location>
        <begin position="128"/>
        <end position="150"/>
    </location>
</feature>